<dbReference type="InterPro" id="IPR027414">
    <property type="entry name" value="GH95_N_dom"/>
</dbReference>
<dbReference type="GO" id="GO:0005975">
    <property type="term" value="P:carbohydrate metabolic process"/>
    <property type="evidence" value="ECO:0007669"/>
    <property type="project" value="InterPro"/>
</dbReference>
<dbReference type="InterPro" id="IPR054363">
    <property type="entry name" value="GH95_cat"/>
</dbReference>
<feature type="domain" description="Glycosyl hydrolase family 95 N-terminal" evidence="2">
    <location>
        <begin position="25"/>
        <end position="261"/>
    </location>
</feature>
<dbReference type="OrthoDB" id="9802600at2"/>
<feature type="domain" description="Glycosyl hydrolase family 95 catalytic" evidence="4">
    <location>
        <begin position="285"/>
        <end position="689"/>
    </location>
</feature>
<sequence length="817" mass="91851">MKQVLSIFVMLVLGTCLSAQQDLKLWYNKPATDWNQALPLGNGRLGAMVFGDPSVEHLQLNEETIWAGSPNSNARELENGVLNKVRQLIFEGKYKQAEDMATEKIMSKTNHGMPYQPMGDLFISFNGHNKYTDYYRDLDISNATASVSYKVDGTTFRREVFTSFTDQAVIIKLTADKKSSISCNIFMTTPQEKAEQLSENGELILTAITPAHEKQSGKVQLETRVKPKVSGGNVSVNNGIISINHADEVILYVAIATNFNNYNDLTGDKTARCKAYLNKAYNNEYNKAKDEHSLYYQQYFNRSSLYLGETENNKKPTDERIRNFATSYDPSLAALYYQFGRYLLISSSQPNTQAANLQGIWNDRYLPSWDSKYTCNINLEMNYWPAEPTNLSEMHEPMLQLVREVAETGTETAKKMYNCRGWVLHHNTDIWRITGPVDRAASGMWPTGGAWVSQHLWYRYLYTGDKEFLKSVYPIMKGAAMFFNDFLITEPSHGWLVVSPSSSPENTHAGSKNKATISAGTTMDNQLVFDLFSEVITAADLLGLDKDFADTLRSKRALLPPMQVGQHNQLQEWMQDWDSPDDKHRHVSHLYGLYPSNQISPIRTPILSEAAKNSLIYRGDPSTGWSMGWKVCLWARLLDGNHAYKLLTEQLNLVTNEKKKGGTYSNMFDAHPPFQIDGNFGCTAGIAEMFLQSHDGFAHILPALPDVWKDGEIKGLVARGGFVFDIEWKNGKATRIQIYSKNGGNCRIGVVGKLSGQGIKSAKGENPNSLYATPQITTPLISDKATINRNITNTYTSASNMYDLKTEKGKVYTFTIK</sequence>
<dbReference type="EMBL" id="SOML01000008">
    <property type="protein sequence ID" value="TFD95419.1"/>
    <property type="molecule type" value="Genomic_DNA"/>
</dbReference>
<dbReference type="Pfam" id="PF21307">
    <property type="entry name" value="Glyco_hydro_95_C"/>
    <property type="match status" value="1"/>
</dbReference>
<evidence type="ECO:0000259" key="4">
    <source>
        <dbReference type="Pfam" id="PF22124"/>
    </source>
</evidence>
<dbReference type="STRING" id="1121485.GCA_000426485_01518"/>
<organism evidence="5 6">
    <name type="scientific">Dysgonomonas capnocytophagoides</name>
    <dbReference type="NCBI Taxonomy" id="45254"/>
    <lineage>
        <taxon>Bacteria</taxon>
        <taxon>Pseudomonadati</taxon>
        <taxon>Bacteroidota</taxon>
        <taxon>Bacteroidia</taxon>
        <taxon>Bacteroidales</taxon>
        <taxon>Dysgonomonadaceae</taxon>
        <taxon>Dysgonomonas</taxon>
    </lineage>
</organism>
<dbReference type="Pfam" id="PF22124">
    <property type="entry name" value="Glyco_hydro_95_cat"/>
    <property type="match status" value="1"/>
</dbReference>
<dbReference type="PANTHER" id="PTHR31084">
    <property type="entry name" value="ALPHA-L-FUCOSIDASE 2"/>
    <property type="match status" value="1"/>
</dbReference>
<feature type="domain" description="Alpha fucosidase A-like C-terminal" evidence="3">
    <location>
        <begin position="692"/>
        <end position="753"/>
    </location>
</feature>
<evidence type="ECO:0000259" key="3">
    <source>
        <dbReference type="Pfam" id="PF21307"/>
    </source>
</evidence>
<feature type="signal peptide" evidence="1">
    <location>
        <begin position="1"/>
        <end position="21"/>
    </location>
</feature>
<evidence type="ECO:0000256" key="1">
    <source>
        <dbReference type="SAM" id="SignalP"/>
    </source>
</evidence>
<dbReference type="Proteomes" id="UP000297861">
    <property type="component" value="Unassembled WGS sequence"/>
</dbReference>
<comment type="caution">
    <text evidence="5">The sequence shown here is derived from an EMBL/GenBank/DDBJ whole genome shotgun (WGS) entry which is preliminary data.</text>
</comment>
<dbReference type="PIRSF" id="PIRSF007663">
    <property type="entry name" value="UCP007663"/>
    <property type="match status" value="1"/>
</dbReference>
<protein>
    <submittedName>
        <fullName evidence="5">Glycoside hydrolase family 95 protein</fullName>
    </submittedName>
</protein>
<feature type="chain" id="PRO_5021295928" evidence="1">
    <location>
        <begin position="22"/>
        <end position="817"/>
    </location>
</feature>
<dbReference type="InterPro" id="IPR008928">
    <property type="entry name" value="6-hairpin_glycosidase_sf"/>
</dbReference>
<keyword evidence="1" id="KW-0732">Signal</keyword>
<accession>A0A4Y8KZK4</accession>
<dbReference type="PANTHER" id="PTHR31084:SF0">
    <property type="entry name" value="ALPHA-L-FUCOSIDASE 2"/>
    <property type="match status" value="1"/>
</dbReference>
<evidence type="ECO:0000313" key="6">
    <source>
        <dbReference type="Proteomes" id="UP000297861"/>
    </source>
</evidence>
<reference evidence="5 6" key="1">
    <citation type="submission" date="2019-03" db="EMBL/GenBank/DDBJ databases">
        <title>San Antonio Military Medical Center submission to MRSN (WRAIR), pending publication.</title>
        <authorList>
            <person name="Blyth D.M."/>
            <person name="Mccarthy S.L."/>
            <person name="Schall S.E."/>
            <person name="Stam J.A."/>
            <person name="Ong A.C."/>
            <person name="Mcgann P.T."/>
        </authorList>
    </citation>
    <scope>NUCLEOTIDE SEQUENCE [LARGE SCALE GENOMIC DNA]</scope>
    <source>
        <strain evidence="5 6">MRSN571793</strain>
    </source>
</reference>
<gene>
    <name evidence="5" type="ORF">E2605_13470</name>
</gene>
<dbReference type="SUPFAM" id="SSF48208">
    <property type="entry name" value="Six-hairpin glycosidases"/>
    <property type="match status" value="1"/>
</dbReference>
<proteinExistence type="predicted"/>
<keyword evidence="5" id="KW-0378">Hydrolase</keyword>
<dbReference type="RefSeq" id="WP_134436843.1">
    <property type="nucleotide sequence ID" value="NZ_JAWZLG010000100.1"/>
</dbReference>
<dbReference type="Pfam" id="PF14498">
    <property type="entry name" value="Glyco_hyd_65N_2"/>
    <property type="match status" value="1"/>
</dbReference>
<dbReference type="InterPro" id="IPR016518">
    <property type="entry name" value="Alpha-L-fucosidase"/>
</dbReference>
<evidence type="ECO:0000259" key="2">
    <source>
        <dbReference type="Pfam" id="PF14498"/>
    </source>
</evidence>
<name>A0A4Y8KZK4_9BACT</name>
<keyword evidence="6" id="KW-1185">Reference proteome</keyword>
<dbReference type="Gene3D" id="1.50.10.10">
    <property type="match status" value="1"/>
</dbReference>
<dbReference type="AlphaFoldDB" id="A0A4Y8KZK4"/>
<dbReference type="InterPro" id="IPR012341">
    <property type="entry name" value="6hp_glycosidase-like_sf"/>
</dbReference>
<dbReference type="GO" id="GO:0004560">
    <property type="term" value="F:alpha-L-fucosidase activity"/>
    <property type="evidence" value="ECO:0007669"/>
    <property type="project" value="InterPro"/>
</dbReference>
<dbReference type="InterPro" id="IPR049053">
    <property type="entry name" value="AFCA-like_C"/>
</dbReference>
<dbReference type="FunFam" id="1.50.10.10:FF:000028">
    <property type="entry name" value="Alpha-L-fucosidase 2"/>
    <property type="match status" value="1"/>
</dbReference>
<evidence type="ECO:0000313" key="5">
    <source>
        <dbReference type="EMBL" id="TFD95419.1"/>
    </source>
</evidence>